<evidence type="ECO:0008006" key="2">
    <source>
        <dbReference type="Google" id="ProtNLM"/>
    </source>
</evidence>
<dbReference type="AlphaFoldDB" id="A0A645DTE7"/>
<name>A0A645DTE7_9ZZZZ</name>
<evidence type="ECO:0000313" key="1">
    <source>
        <dbReference type="EMBL" id="MPM91863.1"/>
    </source>
</evidence>
<gene>
    <name evidence="1" type="ORF">SDC9_138997</name>
</gene>
<sequence>MKRVVLALFARIIVVFTVLALLSGAMLPKGRAEGHVYTAAIKGGALKLRDKPNETGRVVGRYSSGTVVTVLADGEDYCWVLTSLGVQSSRPQQDRVHCALRKVTFQRAGIEEWSAPIHPAHQ</sequence>
<comment type="caution">
    <text evidence="1">The sequence shown here is derived from an EMBL/GenBank/DDBJ whole genome shotgun (WGS) entry which is preliminary data.</text>
</comment>
<accession>A0A645DTE7</accession>
<organism evidence="1">
    <name type="scientific">bioreactor metagenome</name>
    <dbReference type="NCBI Taxonomy" id="1076179"/>
    <lineage>
        <taxon>unclassified sequences</taxon>
        <taxon>metagenomes</taxon>
        <taxon>ecological metagenomes</taxon>
    </lineage>
</organism>
<dbReference type="EMBL" id="VSSQ01038871">
    <property type="protein sequence ID" value="MPM91863.1"/>
    <property type="molecule type" value="Genomic_DNA"/>
</dbReference>
<reference evidence="1" key="1">
    <citation type="submission" date="2019-08" db="EMBL/GenBank/DDBJ databases">
        <authorList>
            <person name="Kucharzyk K."/>
            <person name="Murdoch R.W."/>
            <person name="Higgins S."/>
            <person name="Loffler F."/>
        </authorList>
    </citation>
    <scope>NUCLEOTIDE SEQUENCE</scope>
</reference>
<proteinExistence type="predicted"/>
<protein>
    <recommendedName>
        <fullName evidence="2">SH3b domain-containing protein</fullName>
    </recommendedName>
</protein>